<evidence type="ECO:0000313" key="4">
    <source>
        <dbReference type="Proteomes" id="UP000319353"/>
    </source>
</evidence>
<reference evidence="3 4" key="1">
    <citation type="journal article" date="2019" name="Nat. Microbiol.">
        <title>Mediterranean grassland soil C-N compound turnover is dependent on rainfall and depth, and is mediated by genomically divergent microorganisms.</title>
        <authorList>
            <person name="Diamond S."/>
            <person name="Andeer P.F."/>
            <person name="Li Z."/>
            <person name="Crits-Christoph A."/>
            <person name="Burstein D."/>
            <person name="Anantharaman K."/>
            <person name="Lane K.R."/>
            <person name="Thomas B.C."/>
            <person name="Pan C."/>
            <person name="Northen T.R."/>
            <person name="Banfield J.F."/>
        </authorList>
    </citation>
    <scope>NUCLEOTIDE SEQUENCE [LARGE SCALE GENOMIC DNA]</scope>
    <source>
        <strain evidence="3">NP_4</strain>
    </source>
</reference>
<feature type="transmembrane region" description="Helical" evidence="1">
    <location>
        <begin position="82"/>
        <end position="99"/>
    </location>
</feature>
<sequence>MNTMPFLYHPLVVHFPVALWLTSFLFDVLFAYKKEPFFATASRYLMGLGLLAAIVSIVAGFMDYVPLVREGIGQAFVDRHNVHGLLAYLTTLLYAGLLATRWRWPRMPQALSLGGAVVAAVLISVTGYLGGEIRRVM</sequence>
<keyword evidence="1" id="KW-1133">Transmembrane helix</keyword>
<feature type="domain" description="DUF2231" evidence="2">
    <location>
        <begin position="9"/>
        <end position="133"/>
    </location>
</feature>
<accession>A0A537KS09</accession>
<proteinExistence type="predicted"/>
<protein>
    <submittedName>
        <fullName evidence="3">DUF2231 domain-containing protein</fullName>
    </submittedName>
</protein>
<feature type="transmembrane region" description="Helical" evidence="1">
    <location>
        <begin position="111"/>
        <end position="131"/>
    </location>
</feature>
<dbReference type="EMBL" id="VBAL01000164">
    <property type="protein sequence ID" value="TMI98495.1"/>
    <property type="molecule type" value="Genomic_DNA"/>
</dbReference>
<name>A0A537KS09_9BACT</name>
<evidence type="ECO:0000313" key="3">
    <source>
        <dbReference type="EMBL" id="TMI98495.1"/>
    </source>
</evidence>
<keyword evidence="1" id="KW-0472">Membrane</keyword>
<comment type="caution">
    <text evidence="3">The sequence shown here is derived from an EMBL/GenBank/DDBJ whole genome shotgun (WGS) entry which is preliminary data.</text>
</comment>
<dbReference type="AlphaFoldDB" id="A0A537KS09"/>
<gene>
    <name evidence="3" type="ORF">E6H01_12305</name>
</gene>
<feature type="transmembrane region" description="Helical" evidence="1">
    <location>
        <begin position="44"/>
        <end position="62"/>
    </location>
</feature>
<dbReference type="InterPro" id="IPR019251">
    <property type="entry name" value="DUF2231_TM"/>
</dbReference>
<feature type="transmembrane region" description="Helical" evidence="1">
    <location>
        <begin position="12"/>
        <end position="32"/>
    </location>
</feature>
<organism evidence="3 4">
    <name type="scientific">Candidatus Segetimicrobium genomatis</name>
    <dbReference type="NCBI Taxonomy" id="2569760"/>
    <lineage>
        <taxon>Bacteria</taxon>
        <taxon>Bacillati</taxon>
        <taxon>Candidatus Sysuimicrobiota</taxon>
        <taxon>Candidatus Sysuimicrobiia</taxon>
        <taxon>Candidatus Sysuimicrobiales</taxon>
        <taxon>Candidatus Segetimicrobiaceae</taxon>
        <taxon>Candidatus Segetimicrobium</taxon>
    </lineage>
</organism>
<evidence type="ECO:0000259" key="2">
    <source>
        <dbReference type="Pfam" id="PF09990"/>
    </source>
</evidence>
<dbReference type="Pfam" id="PF09990">
    <property type="entry name" value="DUF2231"/>
    <property type="match status" value="1"/>
</dbReference>
<keyword evidence="1" id="KW-0812">Transmembrane</keyword>
<evidence type="ECO:0000256" key="1">
    <source>
        <dbReference type="SAM" id="Phobius"/>
    </source>
</evidence>
<dbReference type="Proteomes" id="UP000319353">
    <property type="component" value="Unassembled WGS sequence"/>
</dbReference>